<evidence type="ECO:0000313" key="1">
    <source>
        <dbReference type="EMBL" id="GJN22695.1"/>
    </source>
</evidence>
<accession>A0AAV5EJR9</accession>
<keyword evidence="2" id="KW-1185">Reference proteome</keyword>
<dbReference type="EMBL" id="BQKI01000076">
    <property type="protein sequence ID" value="GJN22695.1"/>
    <property type="molecule type" value="Genomic_DNA"/>
</dbReference>
<dbReference type="AlphaFoldDB" id="A0AAV5EJR9"/>
<evidence type="ECO:0000313" key="2">
    <source>
        <dbReference type="Proteomes" id="UP001054889"/>
    </source>
</evidence>
<organism evidence="1 2">
    <name type="scientific">Eleusine coracana subsp. coracana</name>
    <dbReference type="NCBI Taxonomy" id="191504"/>
    <lineage>
        <taxon>Eukaryota</taxon>
        <taxon>Viridiplantae</taxon>
        <taxon>Streptophyta</taxon>
        <taxon>Embryophyta</taxon>
        <taxon>Tracheophyta</taxon>
        <taxon>Spermatophyta</taxon>
        <taxon>Magnoliopsida</taxon>
        <taxon>Liliopsida</taxon>
        <taxon>Poales</taxon>
        <taxon>Poaceae</taxon>
        <taxon>PACMAD clade</taxon>
        <taxon>Chloridoideae</taxon>
        <taxon>Cynodonteae</taxon>
        <taxon>Eleusininae</taxon>
        <taxon>Eleusine</taxon>
    </lineage>
</organism>
<comment type="caution">
    <text evidence="1">The sequence shown here is derived from an EMBL/GenBank/DDBJ whole genome shotgun (WGS) entry which is preliminary data.</text>
</comment>
<protein>
    <submittedName>
        <fullName evidence="1">Uncharacterized protein</fullName>
    </submittedName>
</protein>
<proteinExistence type="predicted"/>
<sequence>MDAEMKDADTQAEIEWDGGGGADAVLDLTGDGTLMSLCYHQAYGPHDDILLLEATDDLLPNLLQGRSAFYSLKFVVFLKPDITVL</sequence>
<dbReference type="Proteomes" id="UP001054889">
    <property type="component" value="Unassembled WGS sequence"/>
</dbReference>
<gene>
    <name evidence="1" type="primary">gb10289</name>
    <name evidence="1" type="ORF">PR202_gb10289</name>
</gene>
<name>A0AAV5EJR9_ELECO</name>
<reference evidence="1" key="2">
    <citation type="submission" date="2021-12" db="EMBL/GenBank/DDBJ databases">
        <title>Resequencing data analysis of finger millet.</title>
        <authorList>
            <person name="Hatakeyama M."/>
            <person name="Aluri S."/>
            <person name="Balachadran M.T."/>
            <person name="Sivarajan S.R."/>
            <person name="Poveda L."/>
            <person name="Shimizu-Inatsugi R."/>
            <person name="Schlapbach R."/>
            <person name="Sreeman S.M."/>
            <person name="Shimizu K.K."/>
        </authorList>
    </citation>
    <scope>NUCLEOTIDE SEQUENCE</scope>
</reference>
<reference evidence="1" key="1">
    <citation type="journal article" date="2018" name="DNA Res.">
        <title>Multiple hybrid de novo genome assembly of finger millet, an orphan allotetraploid crop.</title>
        <authorList>
            <person name="Hatakeyama M."/>
            <person name="Aluri S."/>
            <person name="Balachadran M.T."/>
            <person name="Sivarajan S.R."/>
            <person name="Patrignani A."/>
            <person name="Gruter S."/>
            <person name="Poveda L."/>
            <person name="Shimizu-Inatsugi R."/>
            <person name="Baeten J."/>
            <person name="Francoijs K.J."/>
            <person name="Nataraja K.N."/>
            <person name="Reddy Y.A.N."/>
            <person name="Phadnis S."/>
            <person name="Ravikumar R.L."/>
            <person name="Schlapbach R."/>
            <person name="Sreeman S.M."/>
            <person name="Shimizu K.K."/>
        </authorList>
    </citation>
    <scope>NUCLEOTIDE SEQUENCE</scope>
</reference>